<keyword evidence="2" id="KW-1185">Reference proteome</keyword>
<protein>
    <submittedName>
        <fullName evidence="1">4104_t:CDS:1</fullName>
    </submittedName>
</protein>
<proteinExistence type="predicted"/>
<dbReference type="Proteomes" id="UP000789706">
    <property type="component" value="Unassembled WGS sequence"/>
</dbReference>
<organism evidence="1 2">
    <name type="scientific">Diversispora eburnea</name>
    <dbReference type="NCBI Taxonomy" id="1213867"/>
    <lineage>
        <taxon>Eukaryota</taxon>
        <taxon>Fungi</taxon>
        <taxon>Fungi incertae sedis</taxon>
        <taxon>Mucoromycota</taxon>
        <taxon>Glomeromycotina</taxon>
        <taxon>Glomeromycetes</taxon>
        <taxon>Diversisporales</taxon>
        <taxon>Diversisporaceae</taxon>
        <taxon>Diversispora</taxon>
    </lineage>
</organism>
<evidence type="ECO:0000313" key="2">
    <source>
        <dbReference type="Proteomes" id="UP000789706"/>
    </source>
</evidence>
<name>A0A9N9F137_9GLOM</name>
<dbReference type="OrthoDB" id="2363255at2759"/>
<dbReference type="EMBL" id="CAJVPK010000379">
    <property type="protein sequence ID" value="CAG8502185.1"/>
    <property type="molecule type" value="Genomic_DNA"/>
</dbReference>
<gene>
    <name evidence="1" type="ORF">DEBURN_LOCUS4735</name>
</gene>
<reference evidence="1" key="1">
    <citation type="submission" date="2021-06" db="EMBL/GenBank/DDBJ databases">
        <authorList>
            <person name="Kallberg Y."/>
            <person name="Tangrot J."/>
            <person name="Rosling A."/>
        </authorList>
    </citation>
    <scope>NUCLEOTIDE SEQUENCE</scope>
    <source>
        <strain evidence="1">AZ414A</strain>
    </source>
</reference>
<accession>A0A9N9F137</accession>
<sequence length="80" mass="9535">MCYAKEAEEDHKEYMDASYIAYLDNEKIATDITRSSRLSYLRRELRKNGTFDEVIDATNDRYLTEESNCLQKIRREELTT</sequence>
<dbReference type="AlphaFoldDB" id="A0A9N9F137"/>
<evidence type="ECO:0000313" key="1">
    <source>
        <dbReference type="EMBL" id="CAG8502185.1"/>
    </source>
</evidence>
<comment type="caution">
    <text evidence="1">The sequence shown here is derived from an EMBL/GenBank/DDBJ whole genome shotgun (WGS) entry which is preliminary data.</text>
</comment>